<keyword evidence="3 10" id="KW-0963">Cytoplasm</keyword>
<comment type="subcellular location">
    <subcellularLocation>
        <location evidence="1 10">Cytoplasm</location>
    </subcellularLocation>
</comment>
<evidence type="ECO:0000256" key="10">
    <source>
        <dbReference type="PIRNR" id="PIRNR015601"/>
    </source>
</evidence>
<dbReference type="InterPro" id="IPR015947">
    <property type="entry name" value="PUA-like_sf"/>
</dbReference>
<dbReference type="GO" id="GO:0070042">
    <property type="term" value="F:rRNA (uridine-N3-)-methyltransferase activity"/>
    <property type="evidence" value="ECO:0007669"/>
    <property type="project" value="TreeGrafter"/>
</dbReference>
<evidence type="ECO:0000256" key="4">
    <source>
        <dbReference type="ARBA" id="ARBA00022552"/>
    </source>
</evidence>
<dbReference type="Pfam" id="PF20260">
    <property type="entry name" value="PUA_4"/>
    <property type="match status" value="1"/>
</dbReference>
<proteinExistence type="inferred from homology"/>
<dbReference type="InterPro" id="IPR029028">
    <property type="entry name" value="Alpha/beta_knot_MTases"/>
</dbReference>
<evidence type="ECO:0000256" key="6">
    <source>
        <dbReference type="ARBA" id="ARBA00022679"/>
    </source>
</evidence>
<evidence type="ECO:0000256" key="7">
    <source>
        <dbReference type="ARBA" id="ARBA00022691"/>
    </source>
</evidence>
<dbReference type="PANTHER" id="PTHR30027">
    <property type="entry name" value="RIBOSOMAL RNA SMALL SUBUNIT METHYLTRANSFERASE E"/>
    <property type="match status" value="1"/>
</dbReference>
<dbReference type="InterPro" id="IPR029026">
    <property type="entry name" value="tRNA_m1G_MTases_N"/>
</dbReference>
<protein>
    <recommendedName>
        <fullName evidence="10">Ribosomal RNA small subunit methyltransferase E</fullName>
        <ecNumber evidence="10">2.1.1.193</ecNumber>
    </recommendedName>
</protein>
<dbReference type="SUPFAM" id="SSF75217">
    <property type="entry name" value="alpha/beta knot"/>
    <property type="match status" value="1"/>
</dbReference>
<comment type="catalytic activity">
    <reaction evidence="9 10">
        <text>uridine(1498) in 16S rRNA + S-adenosyl-L-methionine = N(3)-methyluridine(1498) in 16S rRNA + S-adenosyl-L-homocysteine + H(+)</text>
        <dbReference type="Rhea" id="RHEA:42920"/>
        <dbReference type="Rhea" id="RHEA-COMP:10283"/>
        <dbReference type="Rhea" id="RHEA-COMP:10284"/>
        <dbReference type="ChEBI" id="CHEBI:15378"/>
        <dbReference type="ChEBI" id="CHEBI:57856"/>
        <dbReference type="ChEBI" id="CHEBI:59789"/>
        <dbReference type="ChEBI" id="CHEBI:65315"/>
        <dbReference type="ChEBI" id="CHEBI:74502"/>
        <dbReference type="EC" id="2.1.1.193"/>
    </reaction>
</comment>
<dbReference type="GO" id="GO:0070475">
    <property type="term" value="P:rRNA base methylation"/>
    <property type="evidence" value="ECO:0007669"/>
    <property type="project" value="TreeGrafter"/>
</dbReference>
<dbReference type="KEGG" id="tra:Trad_1341"/>
<dbReference type="PANTHER" id="PTHR30027:SF3">
    <property type="entry name" value="16S RRNA (URACIL(1498)-N(3))-METHYLTRANSFERASE"/>
    <property type="match status" value="1"/>
</dbReference>
<gene>
    <name evidence="13" type="ordered locus">Trad_1341</name>
</gene>
<keyword evidence="5 10" id="KW-0489">Methyltransferase</keyword>
<dbReference type="Pfam" id="PF04452">
    <property type="entry name" value="Methyltrans_RNA"/>
    <property type="match status" value="1"/>
</dbReference>
<evidence type="ECO:0000259" key="11">
    <source>
        <dbReference type="Pfam" id="PF04452"/>
    </source>
</evidence>
<feature type="domain" description="Ribosomal RNA small subunit methyltransferase E PUA-like" evidence="12">
    <location>
        <begin position="18"/>
        <end position="63"/>
    </location>
</feature>
<evidence type="ECO:0000256" key="8">
    <source>
        <dbReference type="ARBA" id="ARBA00025699"/>
    </source>
</evidence>
<keyword evidence="7 10" id="KW-0949">S-adenosyl-L-methionine</keyword>
<dbReference type="InterPro" id="IPR046886">
    <property type="entry name" value="RsmE_MTase_dom"/>
</dbReference>
<reference evidence="14" key="1">
    <citation type="submission" date="2010-05" db="EMBL/GenBank/DDBJ databases">
        <title>The complete genome of Truepera radiovictris DSM 17093.</title>
        <authorList>
            <consortium name="US DOE Joint Genome Institute (JGI-PGF)"/>
            <person name="Lucas S."/>
            <person name="Copeland A."/>
            <person name="Lapidus A."/>
            <person name="Glavina del Rio T."/>
            <person name="Dalin E."/>
            <person name="Tice H."/>
            <person name="Bruce D."/>
            <person name="Goodwin L."/>
            <person name="Pitluck S."/>
            <person name="Kyrpides N."/>
            <person name="Mavromatis K."/>
            <person name="Ovchinnikova G."/>
            <person name="Munk A.C."/>
            <person name="Detter J.C."/>
            <person name="Han C."/>
            <person name="Tapia R."/>
            <person name="Land M."/>
            <person name="Hauser L."/>
            <person name="Markowitz V."/>
            <person name="Cheng J.-F."/>
            <person name="Hugenholtz P."/>
            <person name="Woyke T."/>
            <person name="Wu D."/>
            <person name="Tindall B."/>
            <person name="Pomrenke H.G."/>
            <person name="Brambilla E."/>
            <person name="Klenk H.-P."/>
            <person name="Eisen J.A."/>
        </authorList>
    </citation>
    <scope>NUCLEOTIDE SEQUENCE [LARGE SCALE GENOMIC DNA]</scope>
    <source>
        <strain evidence="14">DSM 17093 / CIP 108686 / LMG 22925 / RQ-24</strain>
    </source>
</reference>
<dbReference type="eggNOG" id="COG1385">
    <property type="taxonomic scope" value="Bacteria"/>
</dbReference>
<dbReference type="NCBIfam" id="TIGR00046">
    <property type="entry name" value="RsmE family RNA methyltransferase"/>
    <property type="match status" value="1"/>
</dbReference>
<dbReference type="PIRSF" id="PIRSF015601">
    <property type="entry name" value="MTase_slr0722"/>
    <property type="match status" value="1"/>
</dbReference>
<keyword evidence="14" id="KW-1185">Reference proteome</keyword>
<evidence type="ECO:0000256" key="5">
    <source>
        <dbReference type="ARBA" id="ARBA00022603"/>
    </source>
</evidence>
<dbReference type="STRING" id="649638.Trad_1341"/>
<dbReference type="Gene3D" id="3.40.1280.10">
    <property type="match status" value="1"/>
</dbReference>
<evidence type="ECO:0000313" key="13">
    <source>
        <dbReference type="EMBL" id="ADI14463.1"/>
    </source>
</evidence>
<dbReference type="CDD" id="cd18084">
    <property type="entry name" value="RsmE-like"/>
    <property type="match status" value="1"/>
</dbReference>
<comment type="function">
    <text evidence="8 10">Specifically methylates the N3 position of the uracil ring of uridine 1498 (m3U1498) in 16S rRNA. Acts on the fully assembled 30S ribosomal subunit.</text>
</comment>
<dbReference type="AlphaFoldDB" id="D7CWV5"/>
<dbReference type="InterPro" id="IPR006700">
    <property type="entry name" value="RsmE"/>
</dbReference>
<reference evidence="13 14" key="2">
    <citation type="journal article" date="2011" name="Stand. Genomic Sci.">
        <title>Complete genome sequence of Truepera radiovictrix type strain (RQ-24).</title>
        <authorList>
            <person name="Ivanova N."/>
            <person name="Rohde C."/>
            <person name="Munk C."/>
            <person name="Nolan M."/>
            <person name="Lucas S."/>
            <person name="Del Rio T.G."/>
            <person name="Tice H."/>
            <person name="Deshpande S."/>
            <person name="Cheng J.F."/>
            <person name="Tapia R."/>
            <person name="Han C."/>
            <person name="Goodwin L."/>
            <person name="Pitluck S."/>
            <person name="Liolios K."/>
            <person name="Mavromatis K."/>
            <person name="Mikhailova N."/>
            <person name="Pati A."/>
            <person name="Chen A."/>
            <person name="Palaniappan K."/>
            <person name="Land M."/>
            <person name="Hauser L."/>
            <person name="Chang Y.J."/>
            <person name="Jeffries C.D."/>
            <person name="Brambilla E."/>
            <person name="Rohde M."/>
            <person name="Goker M."/>
            <person name="Tindall B.J."/>
            <person name="Woyke T."/>
            <person name="Bristow J."/>
            <person name="Eisen J.A."/>
            <person name="Markowitz V."/>
            <person name="Hugenholtz P."/>
            <person name="Kyrpides N.C."/>
            <person name="Klenk H.P."/>
            <person name="Lapidus A."/>
        </authorList>
    </citation>
    <scope>NUCLEOTIDE SEQUENCE [LARGE SCALE GENOMIC DNA]</scope>
    <source>
        <strain evidence="14">DSM 17093 / CIP 108686 / LMG 22925 / RQ-24</strain>
    </source>
</reference>
<comment type="similarity">
    <text evidence="2 10">Belongs to the RNA methyltransferase RsmE family.</text>
</comment>
<dbReference type="Proteomes" id="UP000000379">
    <property type="component" value="Chromosome"/>
</dbReference>
<dbReference type="NCBIfam" id="NF008706">
    <property type="entry name" value="PRK11713.7-1"/>
    <property type="match status" value="1"/>
</dbReference>
<evidence type="ECO:0000256" key="3">
    <source>
        <dbReference type="ARBA" id="ARBA00022490"/>
    </source>
</evidence>
<dbReference type="OrthoDB" id="9815641at2"/>
<organism evidence="13 14">
    <name type="scientific">Truepera radiovictrix (strain DSM 17093 / CIP 108686 / LMG 22925 / RQ-24)</name>
    <dbReference type="NCBI Taxonomy" id="649638"/>
    <lineage>
        <taxon>Bacteria</taxon>
        <taxon>Thermotogati</taxon>
        <taxon>Deinococcota</taxon>
        <taxon>Deinococci</taxon>
        <taxon>Trueperales</taxon>
        <taxon>Trueperaceae</taxon>
        <taxon>Truepera</taxon>
    </lineage>
</organism>
<evidence type="ECO:0000313" key="14">
    <source>
        <dbReference type="Proteomes" id="UP000000379"/>
    </source>
</evidence>
<evidence type="ECO:0000256" key="1">
    <source>
        <dbReference type="ARBA" id="ARBA00004496"/>
    </source>
</evidence>
<dbReference type="InterPro" id="IPR046887">
    <property type="entry name" value="RsmE_PUA-like"/>
</dbReference>
<name>D7CWV5_TRURR</name>
<keyword evidence="4 10" id="KW-0698">rRNA processing</keyword>
<dbReference type="SUPFAM" id="SSF88697">
    <property type="entry name" value="PUA domain-like"/>
    <property type="match status" value="1"/>
</dbReference>
<dbReference type="RefSeq" id="WP_013177833.1">
    <property type="nucleotide sequence ID" value="NC_014221.1"/>
</dbReference>
<dbReference type="HOGENOM" id="CLU_067442_5_1_0"/>
<dbReference type="EC" id="2.1.1.193" evidence="10"/>
<sequence>MRVHRVFVPHLAAGERVLTGREAQHLAQVLRVRPGARVRAFDGAGLEADGTVREVTGLRVTLELGAPYAREVEAALRVTLAVALLKGDKLAEVVRRATELGAVGFRPFVSRRCDVRELSANKLARLRRVAQEAAKQSGRSVVPPVAEAAPLAHLSLPAPTLVAHPSAPRTLGETLAALTPPPTALTVLTGPEGGLTEDELAALTERGAHPIRLGARILRAETAPVALTAALLIPEGL</sequence>
<evidence type="ECO:0000256" key="2">
    <source>
        <dbReference type="ARBA" id="ARBA00005528"/>
    </source>
</evidence>
<keyword evidence="6 10" id="KW-0808">Transferase</keyword>
<accession>D7CWV5</accession>
<feature type="domain" description="Ribosomal RNA small subunit methyltransferase E methyltransferase" evidence="11">
    <location>
        <begin position="74"/>
        <end position="231"/>
    </location>
</feature>
<dbReference type="GO" id="GO:0005737">
    <property type="term" value="C:cytoplasm"/>
    <property type="evidence" value="ECO:0007669"/>
    <property type="project" value="UniProtKB-SubCell"/>
</dbReference>
<evidence type="ECO:0000259" key="12">
    <source>
        <dbReference type="Pfam" id="PF20260"/>
    </source>
</evidence>
<dbReference type="EMBL" id="CP002049">
    <property type="protein sequence ID" value="ADI14463.1"/>
    <property type="molecule type" value="Genomic_DNA"/>
</dbReference>
<evidence type="ECO:0000256" key="9">
    <source>
        <dbReference type="ARBA" id="ARBA00047944"/>
    </source>
</evidence>